<evidence type="ECO:0000313" key="3">
    <source>
        <dbReference type="EMBL" id="HIU61414.1"/>
    </source>
</evidence>
<keyword evidence="2" id="KW-1133">Transmembrane helix</keyword>
<comment type="caution">
    <text evidence="3">The sequence shown here is derived from an EMBL/GenBank/DDBJ whole genome shotgun (WGS) entry which is preliminary data.</text>
</comment>
<feature type="transmembrane region" description="Helical" evidence="2">
    <location>
        <begin position="104"/>
        <end position="129"/>
    </location>
</feature>
<feature type="region of interest" description="Disordered" evidence="1">
    <location>
        <begin position="398"/>
        <end position="417"/>
    </location>
</feature>
<gene>
    <name evidence="3" type="ORF">IAB69_02060</name>
</gene>
<organism evidence="3 4">
    <name type="scientific">Candidatus Coproplasma excrementigallinarum</name>
    <dbReference type="NCBI Taxonomy" id="2840747"/>
    <lineage>
        <taxon>Bacteria</taxon>
        <taxon>Bacillati</taxon>
        <taxon>Bacillota</taxon>
        <taxon>Clostridia</taxon>
        <taxon>Eubacteriales</taxon>
        <taxon>Candidatus Coproplasma</taxon>
    </lineage>
</organism>
<dbReference type="EMBL" id="DVNE01000020">
    <property type="protein sequence ID" value="HIU61414.1"/>
    <property type="molecule type" value="Genomic_DNA"/>
</dbReference>
<dbReference type="AlphaFoldDB" id="A0A9D1SI83"/>
<feature type="transmembrane region" description="Helical" evidence="2">
    <location>
        <begin position="150"/>
        <end position="174"/>
    </location>
</feature>
<evidence type="ECO:0008006" key="5">
    <source>
        <dbReference type="Google" id="ProtNLM"/>
    </source>
</evidence>
<name>A0A9D1SI83_9FIRM</name>
<reference evidence="3" key="2">
    <citation type="journal article" date="2021" name="PeerJ">
        <title>Extensive microbial diversity within the chicken gut microbiome revealed by metagenomics and culture.</title>
        <authorList>
            <person name="Gilroy R."/>
            <person name="Ravi A."/>
            <person name="Getino M."/>
            <person name="Pursley I."/>
            <person name="Horton D.L."/>
            <person name="Alikhan N.F."/>
            <person name="Baker D."/>
            <person name="Gharbi K."/>
            <person name="Hall N."/>
            <person name="Watson M."/>
            <person name="Adriaenssens E.M."/>
            <person name="Foster-Nyarko E."/>
            <person name="Jarju S."/>
            <person name="Secka A."/>
            <person name="Antonio M."/>
            <person name="Oren A."/>
            <person name="Chaudhuri R.R."/>
            <person name="La Ragione R."/>
            <person name="Hildebrand F."/>
            <person name="Pallen M.J."/>
        </authorList>
    </citation>
    <scope>NUCLEOTIDE SEQUENCE</scope>
    <source>
        <strain evidence="3">CHK195-12923</strain>
    </source>
</reference>
<dbReference type="Proteomes" id="UP000824110">
    <property type="component" value="Unassembled WGS sequence"/>
</dbReference>
<feature type="transmembrane region" description="Helical" evidence="2">
    <location>
        <begin position="186"/>
        <end position="214"/>
    </location>
</feature>
<feature type="transmembrane region" description="Helical" evidence="2">
    <location>
        <begin position="226"/>
        <end position="247"/>
    </location>
</feature>
<protein>
    <recommendedName>
        <fullName evidence="5">Transmembrane protein</fullName>
    </recommendedName>
</protein>
<evidence type="ECO:0000256" key="1">
    <source>
        <dbReference type="SAM" id="MobiDB-lite"/>
    </source>
</evidence>
<reference evidence="3" key="1">
    <citation type="submission" date="2020-10" db="EMBL/GenBank/DDBJ databases">
        <authorList>
            <person name="Gilroy R."/>
        </authorList>
    </citation>
    <scope>NUCLEOTIDE SEQUENCE</scope>
    <source>
        <strain evidence="3">CHK195-12923</strain>
    </source>
</reference>
<sequence length="417" mass="45745">MAANSVATALSGQEMSDYSRSATDQNRWAYTWGVFKSNFGKIFLCNLFTLIFFLPMIAAVYIRNLYVGGQLTLYPFGANLGFVGVPSTPNVTGLAEQLFMSADMMFYALAVLCGLIAAVGVAGVSYSLKKLVNTGSTFTIKGYFEGVRKCYFRVAFPMALFLIVFFCNVLVWDWKEYVIATGGSSAWPIAATVLMIILAVIVGILCMWFIAVGVSYKVGPLNVIKYGIKFLFSSILQSLIMLGIAFIPVWLLLIGGIGTVLAVVFFIICGFSFVFLTWMSFTQSIFDLFIAPTTEVQKAAPRNKTKEELAAEKEEEEKLTVGAIIAAGRSELVGTPVPPISGEALPHLGKMFGRSAVAEVASARAEMEKYVADYSAEHLKDKKYAEYNKMFAEREKAIKDTGKKGKKKKISADNLLR</sequence>
<feature type="transmembrane region" description="Helical" evidence="2">
    <location>
        <begin position="253"/>
        <end position="276"/>
    </location>
</feature>
<accession>A0A9D1SI83</accession>
<proteinExistence type="predicted"/>
<keyword evidence="2" id="KW-0472">Membrane</keyword>
<evidence type="ECO:0000313" key="4">
    <source>
        <dbReference type="Proteomes" id="UP000824110"/>
    </source>
</evidence>
<keyword evidence="2" id="KW-0812">Transmembrane</keyword>
<feature type="transmembrane region" description="Helical" evidence="2">
    <location>
        <begin position="42"/>
        <end position="62"/>
    </location>
</feature>
<evidence type="ECO:0000256" key="2">
    <source>
        <dbReference type="SAM" id="Phobius"/>
    </source>
</evidence>